<sequence>MGLLDISHLVIFSHLIIVLVCFICPSFGYKPKHFNLSTYATHWGTAGATWYGSPHGAGSDGGSCGYGSAVSEAPFSSFVTGIGPSLYKSGKECGACYQVKCTKKMHRSCSGKGVRVVITDFCPGGPCVAQSAHFDLSGTAFGAMAIPGQEQKLRDAGVLQIRYARVACDYSRKNIAFHVDQGSKSEYFAVVIEFEQGDGDLAKVELKEKRSSSIISRGNKNNYKWRQMQQSWGAVWKLDAGSQLHPPFSIRLTSQYSDHILIANNVIPTGWKPGATYRSLVNYRV</sequence>
<organism evidence="7 8">
    <name type="scientific">Solanum pennellii</name>
    <name type="common">Tomato</name>
    <name type="synonym">Lycopersicon pennellii</name>
    <dbReference type="NCBI Taxonomy" id="28526"/>
    <lineage>
        <taxon>Eukaryota</taxon>
        <taxon>Viridiplantae</taxon>
        <taxon>Streptophyta</taxon>
        <taxon>Embryophyta</taxon>
        <taxon>Tracheophyta</taxon>
        <taxon>Spermatophyta</taxon>
        <taxon>Magnoliopsida</taxon>
        <taxon>eudicotyledons</taxon>
        <taxon>Gunneridae</taxon>
        <taxon>Pentapetalae</taxon>
        <taxon>asterids</taxon>
        <taxon>lamiids</taxon>
        <taxon>Solanales</taxon>
        <taxon>Solanaceae</taxon>
        <taxon>Solanoideae</taxon>
        <taxon>Solaneae</taxon>
        <taxon>Solanum</taxon>
        <taxon>Solanum subgen. Lycopersicon</taxon>
    </lineage>
</organism>
<keyword evidence="2" id="KW-0964">Secreted</keyword>
<dbReference type="PANTHER" id="PTHR31692">
    <property type="entry name" value="EXPANSIN-B3"/>
    <property type="match status" value="1"/>
</dbReference>
<dbReference type="PRINTS" id="PR00829">
    <property type="entry name" value="LOLP1ALLERGN"/>
</dbReference>
<dbReference type="InterPro" id="IPR007112">
    <property type="entry name" value="Expansin/allergen_DPBB_dom"/>
</dbReference>
<dbReference type="Gene3D" id="2.40.40.10">
    <property type="entry name" value="RlpA-like domain"/>
    <property type="match status" value="1"/>
</dbReference>
<dbReference type="PANTHER" id="PTHR31692:SF49">
    <property type="entry name" value="EXPANSIN-B15-LIKE"/>
    <property type="match status" value="1"/>
</dbReference>
<feature type="transmembrane region" description="Helical" evidence="4">
    <location>
        <begin position="6"/>
        <end position="29"/>
    </location>
</feature>
<dbReference type="Proteomes" id="UP000694930">
    <property type="component" value="Chromosome 3"/>
</dbReference>
<keyword evidence="4" id="KW-0812">Transmembrane</keyword>
<keyword evidence="7" id="KW-1185">Reference proteome</keyword>
<name>A0ABM1GCE9_SOLPN</name>
<dbReference type="PROSITE" id="PS50843">
    <property type="entry name" value="EXPANSIN_CBD"/>
    <property type="match status" value="1"/>
</dbReference>
<dbReference type="GeneID" id="107013778"/>
<comment type="similarity">
    <text evidence="3">Belongs to the expansin family.</text>
</comment>
<keyword evidence="4" id="KW-0472">Membrane</keyword>
<evidence type="ECO:0000259" key="6">
    <source>
        <dbReference type="PROSITE" id="PS50843"/>
    </source>
</evidence>
<dbReference type="PROSITE" id="PS50842">
    <property type="entry name" value="EXPANSIN_EG45"/>
    <property type="match status" value="1"/>
</dbReference>
<evidence type="ECO:0000313" key="8">
    <source>
        <dbReference type="RefSeq" id="XP_015069142.1"/>
    </source>
</evidence>
<gene>
    <name evidence="8" type="primary">LOC107013778</name>
</gene>
<dbReference type="SUPFAM" id="SSF49590">
    <property type="entry name" value="PHL pollen allergen"/>
    <property type="match status" value="1"/>
</dbReference>
<dbReference type="Pfam" id="PF03330">
    <property type="entry name" value="DPBB_1"/>
    <property type="match status" value="1"/>
</dbReference>
<dbReference type="InterPro" id="IPR007117">
    <property type="entry name" value="Expansin_CBD"/>
</dbReference>
<evidence type="ECO:0000313" key="7">
    <source>
        <dbReference type="Proteomes" id="UP000694930"/>
    </source>
</evidence>
<dbReference type="InterPro" id="IPR036749">
    <property type="entry name" value="Expansin_CBD_sf"/>
</dbReference>
<evidence type="ECO:0000256" key="3">
    <source>
        <dbReference type="RuleBase" id="RU003460"/>
    </source>
</evidence>
<reference evidence="7" key="1">
    <citation type="journal article" date="2014" name="Nat. Genet.">
        <title>The genome of the stress-tolerant wild tomato species Solanum pennellii.</title>
        <authorList>
            <person name="Bolger A."/>
            <person name="Scossa F."/>
            <person name="Bolger M.E."/>
            <person name="Lanz C."/>
            <person name="Maumus F."/>
            <person name="Tohge T."/>
            <person name="Quesneville H."/>
            <person name="Alseekh S."/>
            <person name="Sorensen I."/>
            <person name="Lichtenstein G."/>
            <person name="Fich E.A."/>
            <person name="Conte M."/>
            <person name="Keller H."/>
            <person name="Schneeberger K."/>
            <person name="Schwacke R."/>
            <person name="Ofner I."/>
            <person name="Vrebalov J."/>
            <person name="Xu Y."/>
            <person name="Osorio S."/>
            <person name="Aflitos S.A."/>
            <person name="Schijlen E."/>
            <person name="Jimenez-Gomez J.M."/>
            <person name="Ryngajllo M."/>
            <person name="Kimura S."/>
            <person name="Kumar R."/>
            <person name="Koenig D."/>
            <person name="Headland L.R."/>
            <person name="Maloof J.N."/>
            <person name="Sinha N."/>
            <person name="van Ham R.C."/>
            <person name="Lankhorst R.K."/>
            <person name="Mao L."/>
            <person name="Vogel A."/>
            <person name="Arsova B."/>
            <person name="Panstruga R."/>
            <person name="Fei Z."/>
            <person name="Rose J.K."/>
            <person name="Zamir D."/>
            <person name="Carrari F."/>
            <person name="Giovannoni J.J."/>
            <person name="Weigel D."/>
            <person name="Usadel B."/>
            <person name="Fernie A.R."/>
        </authorList>
    </citation>
    <scope>NUCLEOTIDE SEQUENCE [LARGE SCALE GENOMIC DNA]</scope>
    <source>
        <strain evidence="7">cv. LA0716</strain>
    </source>
</reference>
<accession>A0ABM1GCE9</accession>
<dbReference type="CDD" id="cd22275">
    <property type="entry name" value="DPBB_EXPB_N"/>
    <property type="match status" value="1"/>
</dbReference>
<dbReference type="SUPFAM" id="SSF50685">
    <property type="entry name" value="Barwin-like endoglucanases"/>
    <property type="match status" value="1"/>
</dbReference>
<dbReference type="InterPro" id="IPR007118">
    <property type="entry name" value="Expan_Lol_pI"/>
</dbReference>
<dbReference type="SMART" id="SM00837">
    <property type="entry name" value="DPBB_1"/>
    <property type="match status" value="1"/>
</dbReference>
<dbReference type="InterPro" id="IPR009009">
    <property type="entry name" value="RlpA-like_DPBB"/>
</dbReference>
<proteinExistence type="inferred from homology"/>
<evidence type="ECO:0000256" key="2">
    <source>
        <dbReference type="ARBA" id="ARBA00022525"/>
    </source>
</evidence>
<evidence type="ECO:0000256" key="4">
    <source>
        <dbReference type="SAM" id="Phobius"/>
    </source>
</evidence>
<reference evidence="8" key="2">
    <citation type="submission" date="2025-08" db="UniProtKB">
        <authorList>
            <consortium name="RefSeq"/>
        </authorList>
    </citation>
    <scope>IDENTIFICATION</scope>
</reference>
<dbReference type="InterPro" id="IPR005795">
    <property type="entry name" value="LolPI"/>
</dbReference>
<dbReference type="RefSeq" id="XP_015069142.1">
    <property type="nucleotide sequence ID" value="XM_015213656.2"/>
</dbReference>
<dbReference type="Pfam" id="PF01357">
    <property type="entry name" value="Expansin_C"/>
    <property type="match status" value="1"/>
</dbReference>
<evidence type="ECO:0000259" key="5">
    <source>
        <dbReference type="PROSITE" id="PS50842"/>
    </source>
</evidence>
<evidence type="ECO:0000256" key="1">
    <source>
        <dbReference type="ARBA" id="ARBA00004613"/>
    </source>
</evidence>
<comment type="subcellular location">
    <subcellularLocation>
        <location evidence="1">Secreted</location>
    </subcellularLocation>
</comment>
<dbReference type="Gene3D" id="2.60.40.760">
    <property type="entry name" value="Expansin, cellulose-binding-like domain"/>
    <property type="match status" value="1"/>
</dbReference>
<protein>
    <submittedName>
        <fullName evidence="8">Expansin-B15-like</fullName>
    </submittedName>
</protein>
<feature type="domain" description="Expansin-like CBD" evidence="6">
    <location>
        <begin position="186"/>
        <end position="279"/>
    </location>
</feature>
<keyword evidence="4" id="KW-1133">Transmembrane helix</keyword>
<feature type="domain" description="Expansin-like EG45" evidence="5">
    <location>
        <begin position="61"/>
        <end position="173"/>
    </location>
</feature>
<dbReference type="PRINTS" id="PR01225">
    <property type="entry name" value="EXPANSNFAMLY"/>
</dbReference>
<dbReference type="InterPro" id="IPR036908">
    <property type="entry name" value="RlpA-like_sf"/>
</dbReference>